<dbReference type="PANTHER" id="PTHR36378">
    <property type="entry name" value="COTTON FIBER PROTEIN"/>
    <property type="match status" value="1"/>
</dbReference>
<dbReference type="InterPro" id="IPR008480">
    <property type="entry name" value="DUF761_pln"/>
</dbReference>
<evidence type="ECO:0000313" key="2">
    <source>
        <dbReference type="Proteomes" id="UP000504607"/>
    </source>
</evidence>
<name>A0A6I9R772_ELAGV</name>
<reference evidence="3" key="1">
    <citation type="submission" date="2025-08" db="UniProtKB">
        <authorList>
            <consortium name="RefSeq"/>
        </authorList>
    </citation>
    <scope>IDENTIFICATION</scope>
</reference>
<gene>
    <name evidence="3" type="primary">LOC105045127</name>
</gene>
<dbReference type="AlphaFoldDB" id="A0A6I9R772"/>
<feature type="region of interest" description="Disordered" evidence="1">
    <location>
        <begin position="149"/>
        <end position="172"/>
    </location>
</feature>
<feature type="compositionally biased region" description="Low complexity" evidence="1">
    <location>
        <begin position="22"/>
        <end position="34"/>
    </location>
</feature>
<dbReference type="InParanoid" id="A0A6I9R772"/>
<protein>
    <submittedName>
        <fullName evidence="3">Uncharacterized protein LOC105045127</fullName>
    </submittedName>
</protein>
<dbReference type="Proteomes" id="UP000504607">
    <property type="component" value="Chromosome 5"/>
</dbReference>
<accession>A0A6I9R772</accession>
<keyword evidence="2" id="KW-1185">Reference proteome</keyword>
<feature type="region of interest" description="Disordered" evidence="1">
    <location>
        <begin position="1"/>
        <end position="39"/>
    </location>
</feature>
<dbReference type="GeneID" id="105045127"/>
<feature type="compositionally biased region" description="Acidic residues" evidence="1">
    <location>
        <begin position="149"/>
        <end position="168"/>
    </location>
</feature>
<dbReference type="OrthoDB" id="1926607at2759"/>
<dbReference type="KEGG" id="egu:105045127"/>
<organism evidence="2 3">
    <name type="scientific">Elaeis guineensis var. tenera</name>
    <name type="common">Oil palm</name>
    <dbReference type="NCBI Taxonomy" id="51953"/>
    <lineage>
        <taxon>Eukaryota</taxon>
        <taxon>Viridiplantae</taxon>
        <taxon>Streptophyta</taxon>
        <taxon>Embryophyta</taxon>
        <taxon>Tracheophyta</taxon>
        <taxon>Spermatophyta</taxon>
        <taxon>Magnoliopsida</taxon>
        <taxon>Liliopsida</taxon>
        <taxon>Arecaceae</taxon>
        <taxon>Arecoideae</taxon>
        <taxon>Cocoseae</taxon>
        <taxon>Elaeidinae</taxon>
        <taxon>Elaeis</taxon>
    </lineage>
</organism>
<evidence type="ECO:0000313" key="3">
    <source>
        <dbReference type="RefSeq" id="XP_010921585.2"/>
    </source>
</evidence>
<dbReference type="PANTHER" id="PTHR36378:SF1">
    <property type="entry name" value="COTTON FIBER PROTEIN"/>
    <property type="match status" value="1"/>
</dbReference>
<proteinExistence type="predicted"/>
<dbReference type="RefSeq" id="XP_010921585.2">
    <property type="nucleotide sequence ID" value="XM_010923283.2"/>
</dbReference>
<dbReference type="Pfam" id="PF05553">
    <property type="entry name" value="DUF761"/>
    <property type="match status" value="1"/>
</dbReference>
<evidence type="ECO:0000256" key="1">
    <source>
        <dbReference type="SAM" id="MobiDB-lite"/>
    </source>
</evidence>
<sequence>MSLSCYSIPMEKEEENKDMTMSPKKASSTPTTTPRPRKRSNALRLVQAALFMTRPSSKKEAPAQAVVVVQSESTSFWKSLLAGMRPLHHHQLEHQEVAPPELVVALPALRLTKVDSLHEVFTPATSPMHSDGMSGYASAEDLHVLDTCEDGDAERDGGDDGDDGEPNEIDVKAEEFIARFYEQQRLESIALQE</sequence>